<feature type="compositionally biased region" description="Low complexity" evidence="1">
    <location>
        <begin position="437"/>
        <end position="451"/>
    </location>
</feature>
<dbReference type="AlphaFoldDB" id="L1JRM4"/>
<evidence type="ECO:0008006" key="5">
    <source>
        <dbReference type="Google" id="ProtNLM"/>
    </source>
</evidence>
<sequence>MTCMQTDVFFCRFSSWKMEVSDKENLVQPESTTNWLNGRKMNLLSNVAIGGKAGLQLKSNHGDSHASMQDESGHEMKKSNKRVCFEIDQNVIANQNISSLQANVISREPKVFRVLPEKRSQAEDDEEVVETEPQQDMCQGIEESEGELKGGEAVSNEEEEMEGVVHEKVEHVNPAQPKEDKENSQLLLTLAVSAVDGANEGVCRGPKKEHNLRIAVQKSRRSEENRSLLEISSPATKTISFKKSDEPMRDKLVVVESLGLTLVNSDCMDVLVAHVDKNRNAYKAGVRSGDLVVSLCFKLEASTTLQEVQERLQTMEDDDVVIIEEDQELVAIAKSDEKIQRVLAGRSSHDRLVALGSKRISGMHVKEIGNLFASDGSLAIILGLAVNLERLNVSIQDFASDYEGMVESSDSIVRCMKWIQVDVGAACATEEHRFCPSQGSATAAGAGSSRGLPSQTADEPKIENKAAALFHAPYDDVSMHHTRLPVARGPGAEDLSFTPRQQLVRQEKRSVPDYLSWLEDVTITDLKQAAWIHHSQQTPLRDEMPRVARQEEKMEIDAMCVASSAGIDVMSAKQVLRMYSMDVVEAIYALKHGLVRLPLARDA</sequence>
<dbReference type="GeneID" id="17307561"/>
<evidence type="ECO:0000256" key="1">
    <source>
        <dbReference type="SAM" id="MobiDB-lite"/>
    </source>
</evidence>
<protein>
    <recommendedName>
        <fullName evidence="5">PDZ domain-containing protein</fullName>
    </recommendedName>
</protein>
<dbReference type="EnsemblProtists" id="EKX50944">
    <property type="protein sequence ID" value="EKX50944"/>
    <property type="gene ID" value="GUITHDRAFT_135018"/>
</dbReference>
<gene>
    <name evidence="2" type="ORF">GUITHDRAFT_135018</name>
</gene>
<reference evidence="4" key="2">
    <citation type="submission" date="2012-11" db="EMBL/GenBank/DDBJ databases">
        <authorList>
            <person name="Kuo A."/>
            <person name="Curtis B.A."/>
            <person name="Tanifuji G."/>
            <person name="Burki F."/>
            <person name="Gruber A."/>
            <person name="Irimia M."/>
            <person name="Maruyama S."/>
            <person name="Arias M.C."/>
            <person name="Ball S.G."/>
            <person name="Gile G.H."/>
            <person name="Hirakawa Y."/>
            <person name="Hopkins J.F."/>
            <person name="Rensing S.A."/>
            <person name="Schmutz J."/>
            <person name="Symeonidi A."/>
            <person name="Elias M."/>
            <person name="Eveleigh R.J."/>
            <person name="Herman E.K."/>
            <person name="Klute M.J."/>
            <person name="Nakayama T."/>
            <person name="Obornik M."/>
            <person name="Reyes-Prieto A."/>
            <person name="Armbrust E.V."/>
            <person name="Aves S.J."/>
            <person name="Beiko R.G."/>
            <person name="Coutinho P."/>
            <person name="Dacks J.B."/>
            <person name="Durnford D.G."/>
            <person name="Fast N.M."/>
            <person name="Green B.R."/>
            <person name="Grisdale C."/>
            <person name="Hempe F."/>
            <person name="Henrissat B."/>
            <person name="Hoppner M.P."/>
            <person name="Ishida K.-I."/>
            <person name="Kim E."/>
            <person name="Koreny L."/>
            <person name="Kroth P.G."/>
            <person name="Liu Y."/>
            <person name="Malik S.-B."/>
            <person name="Maier U.G."/>
            <person name="McRose D."/>
            <person name="Mock T."/>
            <person name="Neilson J.A."/>
            <person name="Onodera N.T."/>
            <person name="Poole A.M."/>
            <person name="Pritham E.J."/>
            <person name="Richards T.A."/>
            <person name="Rocap G."/>
            <person name="Roy S.W."/>
            <person name="Sarai C."/>
            <person name="Schaack S."/>
            <person name="Shirato S."/>
            <person name="Slamovits C.H."/>
            <person name="Spencer D.F."/>
            <person name="Suzuki S."/>
            <person name="Worden A.Z."/>
            <person name="Zauner S."/>
            <person name="Barry K."/>
            <person name="Bell C."/>
            <person name="Bharti A.K."/>
            <person name="Crow J.A."/>
            <person name="Grimwood J."/>
            <person name="Kramer R."/>
            <person name="Lindquist E."/>
            <person name="Lucas S."/>
            <person name="Salamov A."/>
            <person name="McFadden G.I."/>
            <person name="Lane C.E."/>
            <person name="Keeling P.J."/>
            <person name="Gray M.W."/>
            <person name="Grigoriev I.V."/>
            <person name="Archibald J.M."/>
        </authorList>
    </citation>
    <scope>NUCLEOTIDE SEQUENCE</scope>
    <source>
        <strain evidence="4">CCMP2712</strain>
    </source>
</reference>
<evidence type="ECO:0000313" key="4">
    <source>
        <dbReference type="Proteomes" id="UP000011087"/>
    </source>
</evidence>
<dbReference type="PaxDb" id="55529-EKX50944"/>
<dbReference type="SUPFAM" id="SSF50156">
    <property type="entry name" value="PDZ domain-like"/>
    <property type="match status" value="1"/>
</dbReference>
<feature type="region of interest" description="Disordered" evidence="1">
    <location>
        <begin position="437"/>
        <end position="457"/>
    </location>
</feature>
<evidence type="ECO:0000313" key="3">
    <source>
        <dbReference type="EnsemblProtists" id="EKX50944"/>
    </source>
</evidence>
<dbReference type="EMBL" id="JH992977">
    <property type="protein sequence ID" value="EKX50944.1"/>
    <property type="molecule type" value="Genomic_DNA"/>
</dbReference>
<dbReference type="KEGG" id="gtt:GUITHDRAFT_135018"/>
<dbReference type="InterPro" id="IPR036034">
    <property type="entry name" value="PDZ_sf"/>
</dbReference>
<dbReference type="RefSeq" id="XP_005837924.1">
    <property type="nucleotide sequence ID" value="XM_005837867.1"/>
</dbReference>
<keyword evidence="4" id="KW-1185">Reference proteome</keyword>
<proteinExistence type="predicted"/>
<name>L1JRM4_GUITC</name>
<accession>L1JRM4</accession>
<dbReference type="Proteomes" id="UP000011087">
    <property type="component" value="Unassembled WGS sequence"/>
</dbReference>
<feature type="region of interest" description="Disordered" evidence="1">
    <location>
        <begin position="118"/>
        <end position="137"/>
    </location>
</feature>
<dbReference type="HOGENOM" id="CLU_453039_0_0_1"/>
<reference evidence="3" key="3">
    <citation type="submission" date="2016-03" db="UniProtKB">
        <authorList>
            <consortium name="EnsemblProtists"/>
        </authorList>
    </citation>
    <scope>IDENTIFICATION</scope>
</reference>
<reference evidence="2 4" key="1">
    <citation type="journal article" date="2012" name="Nature">
        <title>Algal genomes reveal evolutionary mosaicism and the fate of nucleomorphs.</title>
        <authorList>
            <consortium name="DOE Joint Genome Institute"/>
            <person name="Curtis B.A."/>
            <person name="Tanifuji G."/>
            <person name="Burki F."/>
            <person name="Gruber A."/>
            <person name="Irimia M."/>
            <person name="Maruyama S."/>
            <person name="Arias M.C."/>
            <person name="Ball S.G."/>
            <person name="Gile G.H."/>
            <person name="Hirakawa Y."/>
            <person name="Hopkins J.F."/>
            <person name="Kuo A."/>
            <person name="Rensing S.A."/>
            <person name="Schmutz J."/>
            <person name="Symeonidi A."/>
            <person name="Elias M."/>
            <person name="Eveleigh R.J."/>
            <person name="Herman E.K."/>
            <person name="Klute M.J."/>
            <person name="Nakayama T."/>
            <person name="Obornik M."/>
            <person name="Reyes-Prieto A."/>
            <person name="Armbrust E.V."/>
            <person name="Aves S.J."/>
            <person name="Beiko R.G."/>
            <person name="Coutinho P."/>
            <person name="Dacks J.B."/>
            <person name="Durnford D.G."/>
            <person name="Fast N.M."/>
            <person name="Green B.R."/>
            <person name="Grisdale C.J."/>
            <person name="Hempel F."/>
            <person name="Henrissat B."/>
            <person name="Hoppner M.P."/>
            <person name="Ishida K."/>
            <person name="Kim E."/>
            <person name="Koreny L."/>
            <person name="Kroth P.G."/>
            <person name="Liu Y."/>
            <person name="Malik S.B."/>
            <person name="Maier U.G."/>
            <person name="McRose D."/>
            <person name="Mock T."/>
            <person name="Neilson J.A."/>
            <person name="Onodera N.T."/>
            <person name="Poole A.M."/>
            <person name="Pritham E.J."/>
            <person name="Richards T.A."/>
            <person name="Rocap G."/>
            <person name="Roy S.W."/>
            <person name="Sarai C."/>
            <person name="Schaack S."/>
            <person name="Shirato S."/>
            <person name="Slamovits C.H."/>
            <person name="Spencer D.F."/>
            <person name="Suzuki S."/>
            <person name="Worden A.Z."/>
            <person name="Zauner S."/>
            <person name="Barry K."/>
            <person name="Bell C."/>
            <person name="Bharti A.K."/>
            <person name="Crow J.A."/>
            <person name="Grimwood J."/>
            <person name="Kramer R."/>
            <person name="Lindquist E."/>
            <person name="Lucas S."/>
            <person name="Salamov A."/>
            <person name="McFadden G.I."/>
            <person name="Lane C.E."/>
            <person name="Keeling P.J."/>
            <person name="Gray M.W."/>
            <person name="Grigoriev I.V."/>
            <person name="Archibald J.M."/>
        </authorList>
    </citation>
    <scope>NUCLEOTIDE SEQUENCE</scope>
    <source>
        <strain evidence="2 4">CCMP2712</strain>
    </source>
</reference>
<evidence type="ECO:0000313" key="2">
    <source>
        <dbReference type="EMBL" id="EKX50944.1"/>
    </source>
</evidence>
<organism evidence="2">
    <name type="scientific">Guillardia theta (strain CCMP2712)</name>
    <name type="common">Cryptophyte</name>
    <dbReference type="NCBI Taxonomy" id="905079"/>
    <lineage>
        <taxon>Eukaryota</taxon>
        <taxon>Cryptophyceae</taxon>
        <taxon>Pyrenomonadales</taxon>
        <taxon>Geminigeraceae</taxon>
        <taxon>Guillardia</taxon>
    </lineage>
</organism>